<dbReference type="InterPro" id="IPR001173">
    <property type="entry name" value="Glyco_trans_2-like"/>
</dbReference>
<evidence type="ECO:0000259" key="2">
    <source>
        <dbReference type="Pfam" id="PF00535"/>
    </source>
</evidence>
<dbReference type="SUPFAM" id="SSF53448">
    <property type="entry name" value="Nucleotide-diphospho-sugar transferases"/>
    <property type="match status" value="1"/>
</dbReference>
<organism evidence="3 4">
    <name type="scientific">Cohnella hongkongensis</name>
    <dbReference type="NCBI Taxonomy" id="178337"/>
    <lineage>
        <taxon>Bacteria</taxon>
        <taxon>Bacillati</taxon>
        <taxon>Bacillota</taxon>
        <taxon>Bacilli</taxon>
        <taxon>Bacillales</taxon>
        <taxon>Paenibacillaceae</taxon>
        <taxon>Cohnella</taxon>
    </lineage>
</organism>
<comment type="similarity">
    <text evidence="1">Belongs to the glycosyltransferase 2 family.</text>
</comment>
<dbReference type="Proteomes" id="UP001596028">
    <property type="component" value="Unassembled WGS sequence"/>
</dbReference>
<accession>A0ABV9F9T0</accession>
<name>A0ABV9F9T0_9BACL</name>
<dbReference type="PANTHER" id="PTHR22916:SF65">
    <property type="entry name" value="SLR1065 PROTEIN"/>
    <property type="match status" value="1"/>
</dbReference>
<keyword evidence="4" id="KW-1185">Reference proteome</keyword>
<comment type="caution">
    <text evidence="3">The sequence shown here is derived from an EMBL/GenBank/DDBJ whole genome shotgun (WGS) entry which is preliminary data.</text>
</comment>
<evidence type="ECO:0000256" key="1">
    <source>
        <dbReference type="ARBA" id="ARBA00006739"/>
    </source>
</evidence>
<evidence type="ECO:0000313" key="3">
    <source>
        <dbReference type="EMBL" id="MFC4596949.1"/>
    </source>
</evidence>
<feature type="domain" description="Glycosyltransferase 2-like" evidence="2">
    <location>
        <begin position="10"/>
        <end position="157"/>
    </location>
</feature>
<proteinExistence type="inferred from homology"/>
<dbReference type="Gene3D" id="3.90.550.10">
    <property type="entry name" value="Spore Coat Polysaccharide Biosynthesis Protein SpsA, Chain A"/>
    <property type="match status" value="1"/>
</dbReference>
<reference evidence="4" key="1">
    <citation type="journal article" date="2019" name="Int. J. Syst. Evol. Microbiol.">
        <title>The Global Catalogue of Microorganisms (GCM) 10K type strain sequencing project: providing services to taxonomists for standard genome sequencing and annotation.</title>
        <authorList>
            <consortium name="The Broad Institute Genomics Platform"/>
            <consortium name="The Broad Institute Genome Sequencing Center for Infectious Disease"/>
            <person name="Wu L."/>
            <person name="Ma J."/>
        </authorList>
    </citation>
    <scope>NUCLEOTIDE SEQUENCE [LARGE SCALE GENOMIC DNA]</scope>
    <source>
        <strain evidence="4">CCUG 49571</strain>
    </source>
</reference>
<dbReference type="Pfam" id="PF00535">
    <property type="entry name" value="Glycos_transf_2"/>
    <property type="match status" value="1"/>
</dbReference>
<sequence length="246" mass="28147">MGRSINPLVSVVIPFYNDPYLEEAVKSVYAQTYEPLEVIVVDDGSVRETEALRRLERAGGLQVLRQRNRGTASALNAGFRLARGAYLAWLSSDDRFLPDKIEKQVRYMQETGYAISHTAFRRISEDGIAEAYPVLLPEGSMRHFYRRMLLSNVVNGCTVMMAASLFARYGGFNERWTYTHDYELWLRVILSGHPIGYLRSPLTEYRVHPEMGTVLHRGKIEKELDSLRNTYLPKLQKLLAALEGKE</sequence>
<dbReference type="EMBL" id="JBHSEP010000001">
    <property type="protein sequence ID" value="MFC4596949.1"/>
    <property type="molecule type" value="Genomic_DNA"/>
</dbReference>
<dbReference type="InterPro" id="IPR029044">
    <property type="entry name" value="Nucleotide-diphossugar_trans"/>
</dbReference>
<dbReference type="RefSeq" id="WP_378091590.1">
    <property type="nucleotide sequence ID" value="NZ_JBHSEP010000001.1"/>
</dbReference>
<dbReference type="PANTHER" id="PTHR22916">
    <property type="entry name" value="GLYCOSYLTRANSFERASE"/>
    <property type="match status" value="1"/>
</dbReference>
<gene>
    <name evidence="3" type="ORF">ACFO3S_01755</name>
</gene>
<protein>
    <submittedName>
        <fullName evidence="3">Glycosyltransferase family 2 protein</fullName>
    </submittedName>
</protein>
<evidence type="ECO:0000313" key="4">
    <source>
        <dbReference type="Proteomes" id="UP001596028"/>
    </source>
</evidence>